<evidence type="ECO:0000256" key="3">
    <source>
        <dbReference type="ARBA" id="ARBA00022989"/>
    </source>
</evidence>
<dbReference type="RefSeq" id="XP_066666259.1">
    <property type="nucleotide sequence ID" value="XM_066814297.1"/>
</dbReference>
<comment type="caution">
    <text evidence="6">The sequence shown here is derived from an EMBL/GenBank/DDBJ whole genome shotgun (WGS) entry which is preliminary data.</text>
</comment>
<feature type="transmembrane region" description="Helical" evidence="5">
    <location>
        <begin position="260"/>
        <end position="282"/>
    </location>
</feature>
<keyword evidence="7" id="KW-1185">Reference proteome</keyword>
<reference evidence="6 7" key="1">
    <citation type="submission" date="2023-01" db="EMBL/GenBank/DDBJ databases">
        <title>Analysis of 21 Apiospora genomes using comparative genomics revels a genus with tremendous synthesis potential of carbohydrate active enzymes and secondary metabolites.</title>
        <authorList>
            <person name="Sorensen T."/>
        </authorList>
    </citation>
    <scope>NUCLEOTIDE SEQUENCE [LARGE SCALE GENOMIC DNA]</scope>
    <source>
        <strain evidence="6 7">CBS 114990</strain>
    </source>
</reference>
<dbReference type="GeneID" id="92047357"/>
<dbReference type="EMBL" id="JAQQWN010000007">
    <property type="protein sequence ID" value="KAK8075319.1"/>
    <property type="molecule type" value="Genomic_DNA"/>
</dbReference>
<keyword evidence="2 5" id="KW-0812">Transmembrane</keyword>
<gene>
    <name evidence="6" type="ORF">PG997_009982</name>
</gene>
<dbReference type="Gene3D" id="1.20.58.340">
    <property type="entry name" value="Magnesium transport protein CorA, transmembrane region"/>
    <property type="match status" value="1"/>
</dbReference>
<keyword evidence="3 5" id="KW-1133">Transmembrane helix</keyword>
<evidence type="ECO:0000256" key="5">
    <source>
        <dbReference type="SAM" id="Phobius"/>
    </source>
</evidence>
<comment type="subcellular location">
    <subcellularLocation>
        <location evidence="1">Membrane</location>
        <topology evidence="1">Multi-pass membrane protein</topology>
    </subcellularLocation>
</comment>
<dbReference type="SUPFAM" id="SSF144083">
    <property type="entry name" value="Magnesium transport protein CorA, transmembrane region"/>
    <property type="match status" value="1"/>
</dbReference>
<evidence type="ECO:0000313" key="7">
    <source>
        <dbReference type="Proteomes" id="UP001433268"/>
    </source>
</evidence>
<dbReference type="InterPro" id="IPR002523">
    <property type="entry name" value="MgTranspt_CorA/ZnTranspt_ZntB"/>
</dbReference>
<name>A0ABR1VZG8_9PEZI</name>
<protein>
    <submittedName>
        <fullName evidence="6">Uncharacterized protein</fullName>
    </submittedName>
</protein>
<sequence>MLGEPDYWAPLMVKSHNTDGEVVRAKYTYQHPRYTIHTRQQPCSVWFAYDLPTSTTTYIVTYGKGEEWVDKAKDRLTHYFVRTGHGPGLKTAEGHDPFLVQSILCHESLSGAKTPITQLRHMLYDVLDTVSEYSKEPFHRSSLKAMTEQLHKVSQDADSLLASAEMGSMVASHCKWSRASLQTEVRTVQSISPFAASNVGDALEYLVQSLEAQKRWLSSYQSRKDIAMNLVFNLVTQKDSETSTDIARDTKADSASMKTIAALTMIFLPATAVSGFFGMAFFNVTDGGVFVSSTLVWLFVVTTVPLTAFIFLAWAFWESLIGWLLKAKTLMMGRKTPPT</sequence>
<evidence type="ECO:0000256" key="4">
    <source>
        <dbReference type="ARBA" id="ARBA00023136"/>
    </source>
</evidence>
<accession>A0ABR1VZG8</accession>
<dbReference type="InterPro" id="IPR045863">
    <property type="entry name" value="CorA_TM1_TM2"/>
</dbReference>
<dbReference type="Pfam" id="PF01544">
    <property type="entry name" value="CorA"/>
    <property type="match status" value="1"/>
</dbReference>
<proteinExistence type="predicted"/>
<organism evidence="6 7">
    <name type="scientific">Apiospora hydei</name>
    <dbReference type="NCBI Taxonomy" id="1337664"/>
    <lineage>
        <taxon>Eukaryota</taxon>
        <taxon>Fungi</taxon>
        <taxon>Dikarya</taxon>
        <taxon>Ascomycota</taxon>
        <taxon>Pezizomycotina</taxon>
        <taxon>Sordariomycetes</taxon>
        <taxon>Xylariomycetidae</taxon>
        <taxon>Amphisphaeriales</taxon>
        <taxon>Apiosporaceae</taxon>
        <taxon>Apiospora</taxon>
    </lineage>
</organism>
<evidence type="ECO:0000313" key="6">
    <source>
        <dbReference type="EMBL" id="KAK8075319.1"/>
    </source>
</evidence>
<keyword evidence="4 5" id="KW-0472">Membrane</keyword>
<evidence type="ECO:0000256" key="2">
    <source>
        <dbReference type="ARBA" id="ARBA00022692"/>
    </source>
</evidence>
<feature type="transmembrane region" description="Helical" evidence="5">
    <location>
        <begin position="294"/>
        <end position="325"/>
    </location>
</feature>
<dbReference type="Proteomes" id="UP001433268">
    <property type="component" value="Unassembled WGS sequence"/>
</dbReference>
<evidence type="ECO:0000256" key="1">
    <source>
        <dbReference type="ARBA" id="ARBA00004141"/>
    </source>
</evidence>